<evidence type="ECO:0000313" key="3">
    <source>
        <dbReference type="Proteomes" id="UP000887159"/>
    </source>
</evidence>
<comment type="caution">
    <text evidence="2">The sequence shown here is derived from an EMBL/GenBank/DDBJ whole genome shotgun (WGS) entry which is preliminary data.</text>
</comment>
<evidence type="ECO:0000256" key="1">
    <source>
        <dbReference type="SAM" id="MobiDB-lite"/>
    </source>
</evidence>
<dbReference type="EMBL" id="BMAU01021301">
    <property type="protein sequence ID" value="GFY10913.1"/>
    <property type="molecule type" value="Genomic_DNA"/>
</dbReference>
<feature type="region of interest" description="Disordered" evidence="1">
    <location>
        <begin position="1"/>
        <end position="26"/>
    </location>
</feature>
<evidence type="ECO:0000313" key="2">
    <source>
        <dbReference type="EMBL" id="GFY10913.1"/>
    </source>
</evidence>
<organism evidence="2 3">
    <name type="scientific">Trichonephila clavipes</name>
    <name type="common">Golden silk orbweaver</name>
    <name type="synonym">Nephila clavipes</name>
    <dbReference type="NCBI Taxonomy" id="2585209"/>
    <lineage>
        <taxon>Eukaryota</taxon>
        <taxon>Metazoa</taxon>
        <taxon>Ecdysozoa</taxon>
        <taxon>Arthropoda</taxon>
        <taxon>Chelicerata</taxon>
        <taxon>Arachnida</taxon>
        <taxon>Araneae</taxon>
        <taxon>Araneomorphae</taxon>
        <taxon>Entelegynae</taxon>
        <taxon>Araneoidea</taxon>
        <taxon>Nephilidae</taxon>
        <taxon>Trichonephila</taxon>
    </lineage>
</organism>
<feature type="compositionally biased region" description="Basic and acidic residues" evidence="1">
    <location>
        <begin position="56"/>
        <end position="67"/>
    </location>
</feature>
<name>A0A8X6VKD9_TRICX</name>
<feature type="region of interest" description="Disordered" evidence="1">
    <location>
        <begin position="38"/>
        <end position="67"/>
    </location>
</feature>
<reference evidence="2" key="1">
    <citation type="submission" date="2020-08" db="EMBL/GenBank/DDBJ databases">
        <title>Multicomponent nature underlies the extraordinary mechanical properties of spider dragline silk.</title>
        <authorList>
            <person name="Kono N."/>
            <person name="Nakamura H."/>
            <person name="Mori M."/>
            <person name="Yoshida Y."/>
            <person name="Ohtoshi R."/>
            <person name="Malay A.D."/>
            <person name="Moran D.A.P."/>
            <person name="Tomita M."/>
            <person name="Numata K."/>
            <person name="Arakawa K."/>
        </authorList>
    </citation>
    <scope>NUCLEOTIDE SEQUENCE</scope>
</reference>
<accession>A0A8X6VKD9</accession>
<gene>
    <name evidence="2" type="ORF">TNCV_1124351</name>
</gene>
<protein>
    <submittedName>
        <fullName evidence="2">Uncharacterized protein</fullName>
    </submittedName>
</protein>
<keyword evidence="3" id="KW-1185">Reference proteome</keyword>
<sequence length="67" mass="7411">MGHVKSVEAQNPPLQKCEPPGQPIGVSVHFTQQPIREQPLSSHPSQKLIQLFSPDEEPKPHLADPID</sequence>
<feature type="compositionally biased region" description="Polar residues" evidence="1">
    <location>
        <begin position="38"/>
        <end position="48"/>
    </location>
</feature>
<dbReference type="AlphaFoldDB" id="A0A8X6VKD9"/>
<proteinExistence type="predicted"/>
<dbReference type="Proteomes" id="UP000887159">
    <property type="component" value="Unassembled WGS sequence"/>
</dbReference>